<evidence type="ECO:0000313" key="1">
    <source>
        <dbReference type="EMBL" id="KAA6362177.1"/>
    </source>
</evidence>
<comment type="caution">
    <text evidence="1">The sequence shown here is derived from an EMBL/GenBank/DDBJ whole genome shotgun (WGS) entry which is preliminary data.</text>
</comment>
<sequence length="147" mass="16995">MKAHRGLHKKPEGAKRIKAALNHALNLPVRRRRAADGTNFASGRHMLMQVWGLQQGQRLSVTLPQKSQTQRLQKIITLYIFQGNQTDMQTNKAMLQKVLWEGMMEEIPKEQVIQWNPSLLDPIPSRECRKIMDVSLLNEEIQPLHLK</sequence>
<gene>
    <name evidence="1" type="ORF">EZS28_042295</name>
</gene>
<evidence type="ECO:0000313" key="2">
    <source>
        <dbReference type="Proteomes" id="UP000324800"/>
    </source>
</evidence>
<dbReference type="EMBL" id="SNRW01024557">
    <property type="protein sequence ID" value="KAA6362177.1"/>
    <property type="molecule type" value="Genomic_DNA"/>
</dbReference>
<dbReference type="AlphaFoldDB" id="A0A5J4TV65"/>
<protein>
    <submittedName>
        <fullName evidence="1">Uncharacterized protein</fullName>
    </submittedName>
</protein>
<reference evidence="1 2" key="1">
    <citation type="submission" date="2019-03" db="EMBL/GenBank/DDBJ databases">
        <title>Single cell metagenomics reveals metabolic interactions within the superorganism composed of flagellate Streblomastix strix and complex community of Bacteroidetes bacteria on its surface.</title>
        <authorList>
            <person name="Treitli S.C."/>
            <person name="Kolisko M."/>
            <person name="Husnik F."/>
            <person name="Keeling P."/>
            <person name="Hampl V."/>
        </authorList>
    </citation>
    <scope>NUCLEOTIDE SEQUENCE [LARGE SCALE GENOMIC DNA]</scope>
    <source>
        <strain evidence="1">ST1C</strain>
    </source>
</reference>
<dbReference type="Proteomes" id="UP000324800">
    <property type="component" value="Unassembled WGS sequence"/>
</dbReference>
<name>A0A5J4TV65_9EUKA</name>
<accession>A0A5J4TV65</accession>
<proteinExistence type="predicted"/>
<organism evidence="1 2">
    <name type="scientific">Streblomastix strix</name>
    <dbReference type="NCBI Taxonomy" id="222440"/>
    <lineage>
        <taxon>Eukaryota</taxon>
        <taxon>Metamonada</taxon>
        <taxon>Preaxostyla</taxon>
        <taxon>Oxymonadida</taxon>
        <taxon>Streblomastigidae</taxon>
        <taxon>Streblomastix</taxon>
    </lineage>
</organism>